<dbReference type="InterPro" id="IPR006665">
    <property type="entry name" value="OmpA-like"/>
</dbReference>
<dbReference type="Pfam" id="PF07676">
    <property type="entry name" value="PD40"/>
    <property type="match status" value="1"/>
</dbReference>
<dbReference type="InterPro" id="IPR036737">
    <property type="entry name" value="OmpA-like_sf"/>
</dbReference>
<keyword evidence="8" id="KW-0969">Cilium</keyword>
<feature type="signal peptide" evidence="6">
    <location>
        <begin position="1"/>
        <end position="17"/>
    </location>
</feature>
<feature type="compositionally biased region" description="Basic and acidic residues" evidence="5">
    <location>
        <begin position="643"/>
        <end position="667"/>
    </location>
</feature>
<gene>
    <name evidence="8" type="ORF">A4R26_28560</name>
</gene>
<name>A0A1V9F2W5_9BACT</name>
<dbReference type="Gene3D" id="1.25.40.10">
    <property type="entry name" value="Tetratricopeptide repeat domain"/>
    <property type="match status" value="1"/>
</dbReference>
<accession>A0A1V9F2W5</accession>
<dbReference type="PRINTS" id="PR01021">
    <property type="entry name" value="OMPADOMAIN"/>
</dbReference>
<comment type="subcellular location">
    <subcellularLocation>
        <location evidence="1">Cell outer membrane</location>
    </subcellularLocation>
</comment>
<dbReference type="InterPro" id="IPR006664">
    <property type="entry name" value="OMP_bac"/>
</dbReference>
<proteinExistence type="predicted"/>
<evidence type="ECO:0000313" key="9">
    <source>
        <dbReference type="Proteomes" id="UP000192276"/>
    </source>
</evidence>
<keyword evidence="6" id="KW-0732">Signal</keyword>
<dbReference type="GO" id="GO:0009279">
    <property type="term" value="C:cell outer membrane"/>
    <property type="evidence" value="ECO:0007669"/>
    <property type="project" value="UniProtKB-SubCell"/>
</dbReference>
<comment type="caution">
    <text evidence="8">The sequence shown here is derived from an EMBL/GenBank/DDBJ whole genome shotgun (WGS) entry which is preliminary data.</text>
</comment>
<keyword evidence="2 4" id="KW-0472">Membrane</keyword>
<evidence type="ECO:0000256" key="2">
    <source>
        <dbReference type="ARBA" id="ARBA00023136"/>
    </source>
</evidence>
<evidence type="ECO:0000259" key="7">
    <source>
        <dbReference type="PROSITE" id="PS51123"/>
    </source>
</evidence>
<dbReference type="SUPFAM" id="SSF82171">
    <property type="entry name" value="DPP6 N-terminal domain-like"/>
    <property type="match status" value="1"/>
</dbReference>
<evidence type="ECO:0000256" key="1">
    <source>
        <dbReference type="ARBA" id="ARBA00004442"/>
    </source>
</evidence>
<keyword evidence="8" id="KW-0966">Cell projection</keyword>
<dbReference type="InterPro" id="IPR011990">
    <property type="entry name" value="TPR-like_helical_dom_sf"/>
</dbReference>
<dbReference type="AlphaFoldDB" id="A0A1V9F2W5"/>
<keyword evidence="3" id="KW-0998">Cell outer membrane</keyword>
<protein>
    <submittedName>
        <fullName evidence="8">Flagellar motor protein MotB</fullName>
    </submittedName>
</protein>
<evidence type="ECO:0000256" key="6">
    <source>
        <dbReference type="SAM" id="SignalP"/>
    </source>
</evidence>
<organism evidence="8 9">
    <name type="scientific">Niastella populi</name>
    <dbReference type="NCBI Taxonomy" id="550983"/>
    <lineage>
        <taxon>Bacteria</taxon>
        <taxon>Pseudomonadati</taxon>
        <taxon>Bacteroidota</taxon>
        <taxon>Chitinophagia</taxon>
        <taxon>Chitinophagales</taxon>
        <taxon>Chitinophagaceae</taxon>
        <taxon>Niastella</taxon>
    </lineage>
</organism>
<feature type="chain" id="PRO_5010707775" evidence="6">
    <location>
        <begin position="18"/>
        <end position="667"/>
    </location>
</feature>
<keyword evidence="8" id="KW-0282">Flagellum</keyword>
<dbReference type="STRING" id="550983.A4R26_28560"/>
<dbReference type="SUPFAM" id="SSF48452">
    <property type="entry name" value="TPR-like"/>
    <property type="match status" value="1"/>
</dbReference>
<dbReference type="RefSeq" id="WP_081169734.1">
    <property type="nucleotide sequence ID" value="NZ_LWBP01000213.1"/>
</dbReference>
<reference evidence="9" key="1">
    <citation type="submission" date="2016-04" db="EMBL/GenBank/DDBJ databases">
        <authorList>
            <person name="Chen L."/>
            <person name="Zhuang W."/>
            <person name="Wang G."/>
        </authorList>
    </citation>
    <scope>NUCLEOTIDE SEQUENCE [LARGE SCALE GENOMIC DNA]</scope>
    <source>
        <strain evidence="9">208</strain>
    </source>
</reference>
<dbReference type="EMBL" id="LWBP01000213">
    <property type="protein sequence ID" value="OQP52708.1"/>
    <property type="molecule type" value="Genomic_DNA"/>
</dbReference>
<feature type="region of interest" description="Disordered" evidence="5">
    <location>
        <begin position="631"/>
        <end position="667"/>
    </location>
</feature>
<dbReference type="PANTHER" id="PTHR30329:SF21">
    <property type="entry name" value="LIPOPROTEIN YIAD-RELATED"/>
    <property type="match status" value="1"/>
</dbReference>
<dbReference type="SUPFAM" id="SSF103088">
    <property type="entry name" value="OmpA-like"/>
    <property type="match status" value="1"/>
</dbReference>
<dbReference type="Gene3D" id="3.30.1330.60">
    <property type="entry name" value="OmpA-like domain"/>
    <property type="match status" value="1"/>
</dbReference>
<dbReference type="SUPFAM" id="SSF49478">
    <property type="entry name" value="Cna protein B-type domain"/>
    <property type="match status" value="1"/>
</dbReference>
<feature type="domain" description="OmpA-like" evidence="7">
    <location>
        <begin position="547"/>
        <end position="667"/>
    </location>
</feature>
<sequence>MKKIIVTGIIFSCCLFAANAQFTYDYLRAADNYYKKADYYSAARYYEKYLGTASQKMKKDEYSPYTVPSSAEKKKNVPVSSKQMALYRVAESYRLLHDHAKAATYYEKTLEADAGEFPLARYYYALTLRALARYDEAEKEFNHFLDEHTTDDAYSESAKKELMSLRFIQVQLKKKDLKLYNVHKAGTPINTEGANYAPVWLNENTLLFTSTRVDSNAKNQSHVNRVYSTPVTEGLTGEIKPLPLPQANTQHQGVVSLTPDGNTLFLTRWMISGGKKISGIYSSKKNGNDWSEPVLLDSTINAGGASTQQPFVMPGGKYLLYSSDKAGGFGGFDLWYAELDESGKPIRTANMGNVINTVNDEQAPYYHAASSTLVFSGNGRIGMGGYDFFYSKGTIDNWAAPINFGYPVNSVKDDIYFVSRGSERNVLEDVWMSSDREAVCCLELFYLKKIMPRKQVSGQVVACEDSMPLQGVTINILDTVQNKIVYTQTTAGDGNYSFTLDEFQPLKAVATINGYSNGSLPFHAPSDEEAELLVNPAICLVKDVPPVDEAIVMDNVYYDFDKATLQKESYASLDKLAGLLNAHPEISIELSAHTDNKGTEEYNQRLSDARARNCVEYLISKGIDKNRLQAKGYGSTQPIAPNTKEDGSDDPEGRQKNRRTEFKVLGK</sequence>
<evidence type="ECO:0000256" key="4">
    <source>
        <dbReference type="PROSITE-ProRule" id="PRU00473"/>
    </source>
</evidence>
<evidence type="ECO:0000256" key="3">
    <source>
        <dbReference type="ARBA" id="ARBA00023237"/>
    </source>
</evidence>
<evidence type="ECO:0000313" key="8">
    <source>
        <dbReference type="EMBL" id="OQP52708.1"/>
    </source>
</evidence>
<evidence type="ECO:0000256" key="5">
    <source>
        <dbReference type="SAM" id="MobiDB-lite"/>
    </source>
</evidence>
<dbReference type="Pfam" id="PF00691">
    <property type="entry name" value="OmpA"/>
    <property type="match status" value="1"/>
</dbReference>
<dbReference type="CDD" id="cd07185">
    <property type="entry name" value="OmpA_C-like"/>
    <property type="match status" value="1"/>
</dbReference>
<dbReference type="Proteomes" id="UP000192276">
    <property type="component" value="Unassembled WGS sequence"/>
</dbReference>
<keyword evidence="9" id="KW-1185">Reference proteome</keyword>
<dbReference type="InterPro" id="IPR011659">
    <property type="entry name" value="WD40"/>
</dbReference>
<dbReference type="InterPro" id="IPR050330">
    <property type="entry name" value="Bact_OuterMem_StrucFunc"/>
</dbReference>
<dbReference type="OrthoDB" id="9809364at2"/>
<dbReference type="PANTHER" id="PTHR30329">
    <property type="entry name" value="STATOR ELEMENT OF FLAGELLAR MOTOR COMPLEX"/>
    <property type="match status" value="1"/>
</dbReference>
<dbReference type="PROSITE" id="PS51123">
    <property type="entry name" value="OMPA_2"/>
    <property type="match status" value="1"/>
</dbReference>